<dbReference type="PROSITE" id="PS51497">
    <property type="entry name" value="UMA"/>
    <property type="match status" value="1"/>
</dbReference>
<gene>
    <name evidence="3" type="primary">106085206</name>
</gene>
<name>A0A1I8Q2F0_STOCA</name>
<feature type="compositionally biased region" description="Polar residues" evidence="1">
    <location>
        <begin position="1"/>
        <end position="29"/>
    </location>
</feature>
<keyword evidence="4" id="KW-1185">Reference proteome</keyword>
<dbReference type="VEuPathDB" id="VectorBase:SCAU013219"/>
<dbReference type="InterPro" id="IPR023340">
    <property type="entry name" value="UMA"/>
</dbReference>
<evidence type="ECO:0000256" key="1">
    <source>
        <dbReference type="SAM" id="MobiDB-lite"/>
    </source>
</evidence>
<feature type="compositionally biased region" description="Pro residues" evidence="1">
    <location>
        <begin position="69"/>
        <end position="78"/>
    </location>
</feature>
<feature type="compositionally biased region" description="Basic and acidic residues" evidence="1">
    <location>
        <begin position="36"/>
        <end position="45"/>
    </location>
</feature>
<dbReference type="AlphaFoldDB" id="A0A1I8Q2F0"/>
<evidence type="ECO:0000259" key="2">
    <source>
        <dbReference type="PROSITE" id="PS51497"/>
    </source>
</evidence>
<reference evidence="3" key="1">
    <citation type="submission" date="2020-05" db="UniProtKB">
        <authorList>
            <consortium name="EnsemblMetazoa"/>
        </authorList>
    </citation>
    <scope>IDENTIFICATION</scope>
    <source>
        <strain evidence="3">USDA</strain>
    </source>
</reference>
<evidence type="ECO:0000313" key="4">
    <source>
        <dbReference type="Proteomes" id="UP000095300"/>
    </source>
</evidence>
<organism evidence="3 4">
    <name type="scientific">Stomoxys calcitrans</name>
    <name type="common">Stable fly</name>
    <name type="synonym">Conops calcitrans</name>
    <dbReference type="NCBI Taxonomy" id="35570"/>
    <lineage>
        <taxon>Eukaryota</taxon>
        <taxon>Metazoa</taxon>
        <taxon>Ecdysozoa</taxon>
        <taxon>Arthropoda</taxon>
        <taxon>Hexapoda</taxon>
        <taxon>Insecta</taxon>
        <taxon>Pterygota</taxon>
        <taxon>Neoptera</taxon>
        <taxon>Endopterygota</taxon>
        <taxon>Diptera</taxon>
        <taxon>Brachycera</taxon>
        <taxon>Muscomorpha</taxon>
        <taxon>Muscoidea</taxon>
        <taxon>Muscidae</taxon>
        <taxon>Stomoxys</taxon>
    </lineage>
</organism>
<proteinExistence type="predicted"/>
<dbReference type="KEGG" id="scac:106085206"/>
<feature type="compositionally biased region" description="Polar residues" evidence="1">
    <location>
        <begin position="86"/>
        <end position="95"/>
    </location>
</feature>
<accession>A0A1I8Q2F0</accession>
<dbReference type="Proteomes" id="UP000095300">
    <property type="component" value="Unassembled WGS sequence"/>
</dbReference>
<evidence type="ECO:0000313" key="3">
    <source>
        <dbReference type="EnsemblMetazoa" id="SCAU013219-PA"/>
    </source>
</evidence>
<protein>
    <recommendedName>
        <fullName evidence="2">UMA domain-containing protein</fullName>
    </recommendedName>
</protein>
<dbReference type="OrthoDB" id="1919692at2759"/>
<dbReference type="STRING" id="35570.A0A1I8Q2F0"/>
<sequence>MFSFFTKKSQNSDSPVIIQGPSTSTTTDPQGDDFIFVEKKGDRQPDGPGQPQRPMYPPMPAGPYGAPYPRYPYGPPPGGHHGVPPQNGSTTTTSHPVPYVQDVPFVLAPQLCTKTTFDSTQTQVDGILAFLTRQMSVDGLEEYNFTLEQNVLQNE</sequence>
<feature type="domain" description="UMA" evidence="2">
    <location>
        <begin position="100"/>
        <end position="152"/>
    </location>
</feature>
<feature type="region of interest" description="Disordered" evidence="1">
    <location>
        <begin position="1"/>
        <end position="96"/>
    </location>
</feature>
<dbReference type="EnsemblMetazoa" id="SCAU013219-RA">
    <property type="protein sequence ID" value="SCAU013219-PA"/>
    <property type="gene ID" value="SCAU013219"/>
</dbReference>